<accession>A0ABR3WKK6</accession>
<evidence type="ECO:0000313" key="2">
    <source>
        <dbReference type="EMBL" id="KAL1864168.1"/>
    </source>
</evidence>
<feature type="compositionally biased region" description="Basic residues" evidence="1">
    <location>
        <begin position="204"/>
        <end position="223"/>
    </location>
</feature>
<evidence type="ECO:0008006" key="4">
    <source>
        <dbReference type="Google" id="ProtNLM"/>
    </source>
</evidence>
<dbReference type="InterPro" id="IPR027417">
    <property type="entry name" value="P-loop_NTPase"/>
</dbReference>
<proteinExistence type="predicted"/>
<dbReference type="SUPFAM" id="SSF52540">
    <property type="entry name" value="P-loop containing nucleoside triphosphate hydrolases"/>
    <property type="match status" value="1"/>
</dbReference>
<dbReference type="PANTHER" id="PTHR46411">
    <property type="entry name" value="FAMILY ATPASE, PUTATIVE-RELATED"/>
    <property type="match status" value="1"/>
</dbReference>
<dbReference type="PANTHER" id="PTHR46411:SF2">
    <property type="entry name" value="AAA+ ATPASE DOMAIN-CONTAINING PROTEIN"/>
    <property type="match status" value="1"/>
</dbReference>
<name>A0ABR3WKK6_9PEZI</name>
<organism evidence="2 3">
    <name type="scientific">Phialemonium thermophilum</name>
    <dbReference type="NCBI Taxonomy" id="223376"/>
    <lineage>
        <taxon>Eukaryota</taxon>
        <taxon>Fungi</taxon>
        <taxon>Dikarya</taxon>
        <taxon>Ascomycota</taxon>
        <taxon>Pezizomycotina</taxon>
        <taxon>Sordariomycetes</taxon>
        <taxon>Sordariomycetidae</taxon>
        <taxon>Cephalothecales</taxon>
        <taxon>Cephalothecaceae</taxon>
        <taxon>Phialemonium</taxon>
    </lineage>
</organism>
<comment type="caution">
    <text evidence="2">The sequence shown here is derived from an EMBL/GenBank/DDBJ whole genome shotgun (WGS) entry which is preliminary data.</text>
</comment>
<protein>
    <recommendedName>
        <fullName evidence="4">ATPase AAA-type core domain-containing protein</fullName>
    </recommendedName>
</protein>
<gene>
    <name evidence="2" type="ORF">VTK73DRAFT_6103</name>
</gene>
<feature type="region of interest" description="Disordered" evidence="1">
    <location>
        <begin position="188"/>
        <end position="234"/>
    </location>
</feature>
<sequence length="243" mass="27374">MRPIVHNCEFHSLQCACYKFNRRHSDIVIVQGKEDFDLAKSLLEVFFFEMANDTAEGVAEMFKKPLLQITCGDSGTSAPEVEKALESHFSLASRWGCILLLDEADVFPAARSKEDFKRNSLVSGSSQIIPVPFSVFLRVLEYYAGVLVLTTNRVGAGQQQFYGPGQNLVPQPTYPPWNYYGVHGGQTHGNTVIPQQTPPPPVTSHRHQLHRRHKTGPRHRHKGAPPPPFGTPEYSAWYYGQRR</sequence>
<dbReference type="Proteomes" id="UP001586593">
    <property type="component" value="Unassembled WGS sequence"/>
</dbReference>
<evidence type="ECO:0000313" key="3">
    <source>
        <dbReference type="Proteomes" id="UP001586593"/>
    </source>
</evidence>
<dbReference type="Gene3D" id="3.40.50.300">
    <property type="entry name" value="P-loop containing nucleotide triphosphate hydrolases"/>
    <property type="match status" value="1"/>
</dbReference>
<reference evidence="2 3" key="1">
    <citation type="journal article" date="2024" name="Commun. Biol.">
        <title>Comparative genomic analysis of thermophilic fungi reveals convergent evolutionary adaptations and gene losses.</title>
        <authorList>
            <person name="Steindorff A.S."/>
            <person name="Aguilar-Pontes M.V."/>
            <person name="Robinson A.J."/>
            <person name="Andreopoulos B."/>
            <person name="LaButti K."/>
            <person name="Kuo A."/>
            <person name="Mondo S."/>
            <person name="Riley R."/>
            <person name="Otillar R."/>
            <person name="Haridas S."/>
            <person name="Lipzen A."/>
            <person name="Grimwood J."/>
            <person name="Schmutz J."/>
            <person name="Clum A."/>
            <person name="Reid I.D."/>
            <person name="Moisan M.C."/>
            <person name="Butler G."/>
            <person name="Nguyen T.T.M."/>
            <person name="Dewar K."/>
            <person name="Conant G."/>
            <person name="Drula E."/>
            <person name="Henrissat B."/>
            <person name="Hansel C."/>
            <person name="Singer S."/>
            <person name="Hutchinson M.I."/>
            <person name="de Vries R.P."/>
            <person name="Natvig D.O."/>
            <person name="Powell A.J."/>
            <person name="Tsang A."/>
            <person name="Grigoriev I.V."/>
        </authorList>
    </citation>
    <scope>NUCLEOTIDE SEQUENCE [LARGE SCALE GENOMIC DNA]</scope>
    <source>
        <strain evidence="2 3">ATCC 24622</strain>
    </source>
</reference>
<evidence type="ECO:0000256" key="1">
    <source>
        <dbReference type="SAM" id="MobiDB-lite"/>
    </source>
</evidence>
<dbReference type="EMBL" id="JAZHXJ010000343">
    <property type="protein sequence ID" value="KAL1864168.1"/>
    <property type="molecule type" value="Genomic_DNA"/>
</dbReference>
<keyword evidence="3" id="KW-1185">Reference proteome</keyword>